<protein>
    <recommendedName>
        <fullName evidence="1 7">Transcriptional regulator MraZ</fullName>
    </recommendedName>
</protein>
<dbReference type="GO" id="GO:0009295">
    <property type="term" value="C:nucleoid"/>
    <property type="evidence" value="ECO:0007669"/>
    <property type="project" value="UniProtKB-SubCell"/>
</dbReference>
<dbReference type="GO" id="GO:2000143">
    <property type="term" value="P:negative regulation of DNA-templated transcription initiation"/>
    <property type="evidence" value="ECO:0007669"/>
    <property type="project" value="TreeGrafter"/>
</dbReference>
<evidence type="ECO:0000256" key="6">
    <source>
        <dbReference type="ARBA" id="ARBA00023163"/>
    </source>
</evidence>
<evidence type="ECO:0000259" key="8">
    <source>
        <dbReference type="PROSITE" id="PS51740"/>
    </source>
</evidence>
<dbReference type="CDD" id="cd16320">
    <property type="entry name" value="MraZ_N"/>
    <property type="match status" value="1"/>
</dbReference>
<dbReference type="AlphaFoldDB" id="A0A7C3J1L5"/>
<dbReference type="EMBL" id="DSTU01000003">
    <property type="protein sequence ID" value="HFJ53404.1"/>
    <property type="molecule type" value="Genomic_DNA"/>
</dbReference>
<dbReference type="Gene3D" id="3.40.1550.20">
    <property type="entry name" value="Transcriptional regulator MraZ domain"/>
    <property type="match status" value="1"/>
</dbReference>
<dbReference type="InterPro" id="IPR003444">
    <property type="entry name" value="MraZ"/>
</dbReference>
<comment type="subunit">
    <text evidence="7">Forms oligomers.</text>
</comment>
<evidence type="ECO:0000256" key="7">
    <source>
        <dbReference type="HAMAP-Rule" id="MF_01008"/>
    </source>
</evidence>
<dbReference type="GO" id="GO:0000976">
    <property type="term" value="F:transcription cis-regulatory region binding"/>
    <property type="evidence" value="ECO:0007669"/>
    <property type="project" value="TreeGrafter"/>
</dbReference>
<dbReference type="InterPro" id="IPR035644">
    <property type="entry name" value="MraZ_C"/>
</dbReference>
<dbReference type="PROSITE" id="PS51740">
    <property type="entry name" value="SPOVT_ABRB"/>
    <property type="match status" value="2"/>
</dbReference>
<dbReference type="SUPFAM" id="SSF89447">
    <property type="entry name" value="AbrB/MazE/MraZ-like"/>
    <property type="match status" value="1"/>
</dbReference>
<dbReference type="InterPro" id="IPR037914">
    <property type="entry name" value="SpoVT-AbrB_sf"/>
</dbReference>
<evidence type="ECO:0000256" key="2">
    <source>
        <dbReference type="ARBA" id="ARBA00022490"/>
    </source>
</evidence>
<keyword evidence="5 7" id="KW-0238">DNA-binding</keyword>
<evidence type="ECO:0000256" key="4">
    <source>
        <dbReference type="ARBA" id="ARBA00023015"/>
    </source>
</evidence>
<accession>A0A7C3J1L5</accession>
<dbReference type="InterPro" id="IPR035642">
    <property type="entry name" value="MraZ_N"/>
</dbReference>
<evidence type="ECO:0000313" key="9">
    <source>
        <dbReference type="EMBL" id="HEA86907.1"/>
    </source>
</evidence>
<keyword evidence="2 7" id="KW-0963">Cytoplasm</keyword>
<dbReference type="PANTHER" id="PTHR34701:SF1">
    <property type="entry name" value="TRANSCRIPTIONAL REGULATOR MRAZ"/>
    <property type="match status" value="1"/>
</dbReference>
<evidence type="ECO:0000256" key="5">
    <source>
        <dbReference type="ARBA" id="ARBA00023125"/>
    </source>
</evidence>
<dbReference type="GO" id="GO:0003700">
    <property type="term" value="F:DNA-binding transcription factor activity"/>
    <property type="evidence" value="ECO:0007669"/>
    <property type="project" value="UniProtKB-UniRule"/>
</dbReference>
<keyword evidence="3" id="KW-0677">Repeat</keyword>
<dbReference type="HAMAP" id="MF_01008">
    <property type="entry name" value="MraZ"/>
    <property type="match status" value="1"/>
</dbReference>
<comment type="subcellular location">
    <subcellularLocation>
        <location evidence="7">Cytoplasm</location>
        <location evidence="7">Nucleoid</location>
    </subcellularLocation>
</comment>
<sequence length="165" mass="19589">MMGLGRFIGEFEYTIDGKGRLAVPVEFRKKLGPDENKLIFLPGRFQTIEVHPYTEWNDYEDRVLRHLPEHTEEAQRFFILLYSQAGEATLDVQGRVLLPKHLREWAGIKNNVVITGAGKFFLIWEPERYRKFVTESMANYQRDRNEAGRQAWEMMLRFRAHERND</sequence>
<gene>
    <name evidence="7" type="primary">mraZ</name>
    <name evidence="9" type="ORF">ENP94_02730</name>
    <name evidence="10" type="ORF">ENS16_01775</name>
</gene>
<feature type="domain" description="SpoVT-AbrB" evidence="8">
    <location>
        <begin position="85"/>
        <end position="128"/>
    </location>
</feature>
<evidence type="ECO:0000256" key="1">
    <source>
        <dbReference type="ARBA" id="ARBA00013860"/>
    </source>
</evidence>
<dbReference type="InterPro" id="IPR007159">
    <property type="entry name" value="SpoVT-AbrB_dom"/>
</dbReference>
<keyword evidence="4 7" id="KW-0805">Transcription regulation</keyword>
<keyword evidence="6 7" id="KW-0804">Transcription</keyword>
<dbReference type="Pfam" id="PF02381">
    <property type="entry name" value="MraZ"/>
    <property type="match status" value="2"/>
</dbReference>
<evidence type="ECO:0000256" key="3">
    <source>
        <dbReference type="ARBA" id="ARBA00022737"/>
    </source>
</evidence>
<dbReference type="EMBL" id="DSLG01000003">
    <property type="protein sequence ID" value="HEA86907.1"/>
    <property type="molecule type" value="Genomic_DNA"/>
</dbReference>
<dbReference type="CDD" id="cd16321">
    <property type="entry name" value="MraZ_C"/>
    <property type="match status" value="1"/>
</dbReference>
<comment type="caution">
    <text evidence="10">The sequence shown here is derived from an EMBL/GenBank/DDBJ whole genome shotgun (WGS) entry which is preliminary data.</text>
</comment>
<organism evidence="10">
    <name type="scientific">candidate division WOR-3 bacterium</name>
    <dbReference type="NCBI Taxonomy" id="2052148"/>
    <lineage>
        <taxon>Bacteria</taxon>
        <taxon>Bacteria division WOR-3</taxon>
    </lineage>
</organism>
<reference evidence="10" key="1">
    <citation type="journal article" date="2020" name="mSystems">
        <title>Genome- and Community-Level Interaction Insights into Carbon Utilization and Element Cycling Functions of Hydrothermarchaeota in Hydrothermal Sediment.</title>
        <authorList>
            <person name="Zhou Z."/>
            <person name="Liu Y."/>
            <person name="Xu W."/>
            <person name="Pan J."/>
            <person name="Luo Z.H."/>
            <person name="Li M."/>
        </authorList>
    </citation>
    <scope>NUCLEOTIDE SEQUENCE [LARGE SCALE GENOMIC DNA]</scope>
    <source>
        <strain evidence="9">SpSt-265</strain>
        <strain evidence="10">SpSt-465</strain>
    </source>
</reference>
<dbReference type="PANTHER" id="PTHR34701">
    <property type="entry name" value="TRANSCRIPTIONAL REGULATOR MRAZ"/>
    <property type="match status" value="1"/>
</dbReference>
<dbReference type="InterPro" id="IPR020603">
    <property type="entry name" value="MraZ_dom"/>
</dbReference>
<comment type="similarity">
    <text evidence="7">Belongs to the MraZ family.</text>
</comment>
<dbReference type="InterPro" id="IPR038619">
    <property type="entry name" value="MraZ_sf"/>
</dbReference>
<proteinExistence type="inferred from homology"/>
<feature type="domain" description="SpoVT-AbrB" evidence="8">
    <location>
        <begin position="10"/>
        <end position="55"/>
    </location>
</feature>
<evidence type="ECO:0000313" key="10">
    <source>
        <dbReference type="EMBL" id="HFJ53404.1"/>
    </source>
</evidence>
<dbReference type="GO" id="GO:0005737">
    <property type="term" value="C:cytoplasm"/>
    <property type="evidence" value="ECO:0007669"/>
    <property type="project" value="UniProtKB-UniRule"/>
</dbReference>
<name>A0A7C3J1L5_UNCW3</name>